<keyword evidence="4" id="KW-0460">Magnesium</keyword>
<comment type="caution">
    <text evidence="5">The sequence shown here is derived from an EMBL/GenBank/DDBJ whole genome shotgun (WGS) entry which is preliminary data.</text>
</comment>
<keyword evidence="5" id="KW-0378">Hydrolase</keyword>
<dbReference type="SUPFAM" id="SSF56784">
    <property type="entry name" value="HAD-like"/>
    <property type="match status" value="1"/>
</dbReference>
<evidence type="ECO:0000256" key="3">
    <source>
        <dbReference type="ARBA" id="ARBA00022723"/>
    </source>
</evidence>
<dbReference type="AlphaFoldDB" id="A0AAW7Z1C0"/>
<dbReference type="PANTHER" id="PTHR46193:SF10">
    <property type="entry name" value="6-PHOSPHOGLUCONATE PHOSPHATASE"/>
    <property type="match status" value="1"/>
</dbReference>
<comment type="cofactor">
    <cofactor evidence="1">
        <name>Mg(2+)</name>
        <dbReference type="ChEBI" id="CHEBI:18420"/>
    </cofactor>
</comment>
<evidence type="ECO:0000256" key="1">
    <source>
        <dbReference type="ARBA" id="ARBA00001946"/>
    </source>
</evidence>
<name>A0AAW7Z1C0_9ALTE</name>
<dbReference type="GO" id="GO:0046872">
    <property type="term" value="F:metal ion binding"/>
    <property type="evidence" value="ECO:0007669"/>
    <property type="project" value="UniProtKB-KW"/>
</dbReference>
<dbReference type="EC" id="3.1.3.-" evidence="5"/>
<dbReference type="SFLD" id="SFLDG01129">
    <property type="entry name" value="C1.5:_HAD__Beta-PGM__Phosphata"/>
    <property type="match status" value="1"/>
</dbReference>
<dbReference type="RefSeq" id="WP_082746051.1">
    <property type="nucleotide sequence ID" value="NZ_CP015345.1"/>
</dbReference>
<evidence type="ECO:0000256" key="2">
    <source>
        <dbReference type="ARBA" id="ARBA00006171"/>
    </source>
</evidence>
<evidence type="ECO:0000313" key="6">
    <source>
        <dbReference type="Proteomes" id="UP001170717"/>
    </source>
</evidence>
<dbReference type="Pfam" id="PF00702">
    <property type="entry name" value="Hydrolase"/>
    <property type="match status" value="1"/>
</dbReference>
<evidence type="ECO:0000313" key="5">
    <source>
        <dbReference type="EMBL" id="MDO6577047.1"/>
    </source>
</evidence>
<dbReference type="InterPro" id="IPR036412">
    <property type="entry name" value="HAD-like_sf"/>
</dbReference>
<dbReference type="PANTHER" id="PTHR46193">
    <property type="entry name" value="6-PHOSPHOGLUCONATE PHOSPHATASE"/>
    <property type="match status" value="1"/>
</dbReference>
<dbReference type="EMBL" id="JAUOQI010000004">
    <property type="protein sequence ID" value="MDO6577047.1"/>
    <property type="molecule type" value="Genomic_DNA"/>
</dbReference>
<protein>
    <submittedName>
        <fullName evidence="5">HAD family hydrolase</fullName>
        <ecNumber evidence="5">3.1.3.-</ecNumber>
    </submittedName>
</protein>
<reference evidence="5" key="1">
    <citation type="submission" date="2023-07" db="EMBL/GenBank/DDBJ databases">
        <title>Genome content predicts the carbon catabolic preferences of heterotrophic bacteria.</title>
        <authorList>
            <person name="Gralka M."/>
        </authorList>
    </citation>
    <scope>NUCLEOTIDE SEQUENCE</scope>
    <source>
        <strain evidence="5">F2M12</strain>
    </source>
</reference>
<dbReference type="InterPro" id="IPR023214">
    <property type="entry name" value="HAD_sf"/>
</dbReference>
<dbReference type="GO" id="GO:0016787">
    <property type="term" value="F:hydrolase activity"/>
    <property type="evidence" value="ECO:0007669"/>
    <property type="project" value="UniProtKB-KW"/>
</dbReference>
<evidence type="ECO:0000256" key="4">
    <source>
        <dbReference type="ARBA" id="ARBA00022842"/>
    </source>
</evidence>
<proteinExistence type="inferred from homology"/>
<dbReference type="CDD" id="cd07526">
    <property type="entry name" value="HAD_BPGM_like"/>
    <property type="match status" value="1"/>
</dbReference>
<gene>
    <name evidence="5" type="ORF">Q4527_06570</name>
</gene>
<dbReference type="InterPro" id="IPR006439">
    <property type="entry name" value="HAD-SF_hydro_IA"/>
</dbReference>
<keyword evidence="3" id="KW-0479">Metal-binding</keyword>
<dbReference type="SFLD" id="SFLDS00003">
    <property type="entry name" value="Haloacid_Dehalogenase"/>
    <property type="match status" value="1"/>
</dbReference>
<dbReference type="Gene3D" id="1.10.150.240">
    <property type="entry name" value="Putative phosphatase, domain 2"/>
    <property type="match status" value="1"/>
</dbReference>
<dbReference type="Gene3D" id="3.40.50.1000">
    <property type="entry name" value="HAD superfamily/HAD-like"/>
    <property type="match status" value="1"/>
</dbReference>
<sequence length="218" mass="24301">MTIESSLVIFDCDGVLIDSEMLSMQSWQRLLETYGVSINAEYFISKFLGKSMQHVEQQIHHDFGLTVTTQIKDEFHILLKRSFAKNLMPTLGIESLLSRLTVPYCLATSSSPERTEYALSCTGLSQYFTGNIFTRSLVKNGKPAPDLFLYAAEKMGVAPKHCIVIEDSPAGIEAGIAANMQVIHYTGGSHLKDMPTNHTTTISHWDNFIQAYPMLVSD</sequence>
<dbReference type="InterPro" id="IPR023198">
    <property type="entry name" value="PGP-like_dom2"/>
</dbReference>
<accession>A0AAW7Z1C0</accession>
<dbReference type="NCBIfam" id="TIGR01509">
    <property type="entry name" value="HAD-SF-IA-v3"/>
    <property type="match status" value="1"/>
</dbReference>
<organism evidence="5 6">
    <name type="scientific">Alteromonas stellipolaris</name>
    <dbReference type="NCBI Taxonomy" id="233316"/>
    <lineage>
        <taxon>Bacteria</taxon>
        <taxon>Pseudomonadati</taxon>
        <taxon>Pseudomonadota</taxon>
        <taxon>Gammaproteobacteria</taxon>
        <taxon>Alteromonadales</taxon>
        <taxon>Alteromonadaceae</taxon>
        <taxon>Alteromonas/Salinimonas group</taxon>
        <taxon>Alteromonas</taxon>
    </lineage>
</organism>
<dbReference type="InterPro" id="IPR051600">
    <property type="entry name" value="Beta-PGM-like"/>
</dbReference>
<comment type="similarity">
    <text evidence="2">Belongs to the HAD-like hydrolase superfamily. CbbY/CbbZ/Gph/YieH family.</text>
</comment>
<dbReference type="Proteomes" id="UP001170717">
    <property type="component" value="Unassembled WGS sequence"/>
</dbReference>